<dbReference type="AlphaFoldDB" id="A0A835ZE51"/>
<evidence type="ECO:0000256" key="1">
    <source>
        <dbReference type="SAM" id="MobiDB-lite"/>
    </source>
</evidence>
<sequence>MIVPSMTALLVLVAGQLTTTSAAEANATTSDSASYFTSSTSSWSLEPAGTKYKTKKDSANINLYQDDQDKENCSGTSMSFSVTAENDTYIPDGETAAASTTSYISYDLTTLRQCADGEASSSTYVFNSTSSGYIESVPTGCCSDRVSLWGSAGAFSGPSTSDGAAGTGSSADTATQQGGEASGADSAQPNVEVTGTGAKFAAALSGTFVLSDTSSWSSSSGGSGANTGKAEDVNCTVEVAMACGGTATLESGETSERCTLSGCTKSTVTEEKEFCATPEDLGSATATGTVKIPSLNINFDLADLPEGVTLRVRAAKYKSEHDTVAV</sequence>
<proteinExistence type="predicted"/>
<protein>
    <submittedName>
        <fullName evidence="3">Uncharacterized protein</fullName>
    </submittedName>
</protein>
<accession>A0A835ZE51</accession>
<evidence type="ECO:0000256" key="2">
    <source>
        <dbReference type="SAM" id="SignalP"/>
    </source>
</evidence>
<evidence type="ECO:0000313" key="3">
    <source>
        <dbReference type="EMBL" id="KAG5192797.1"/>
    </source>
</evidence>
<evidence type="ECO:0000313" key="4">
    <source>
        <dbReference type="Proteomes" id="UP000664859"/>
    </source>
</evidence>
<feature type="region of interest" description="Disordered" evidence="1">
    <location>
        <begin position="159"/>
        <end position="190"/>
    </location>
</feature>
<organism evidence="3 4">
    <name type="scientific">Tribonema minus</name>
    <dbReference type="NCBI Taxonomy" id="303371"/>
    <lineage>
        <taxon>Eukaryota</taxon>
        <taxon>Sar</taxon>
        <taxon>Stramenopiles</taxon>
        <taxon>Ochrophyta</taxon>
        <taxon>PX clade</taxon>
        <taxon>Xanthophyceae</taxon>
        <taxon>Tribonematales</taxon>
        <taxon>Tribonemataceae</taxon>
        <taxon>Tribonema</taxon>
    </lineage>
</organism>
<dbReference type="Proteomes" id="UP000664859">
    <property type="component" value="Unassembled WGS sequence"/>
</dbReference>
<gene>
    <name evidence="3" type="ORF">JKP88DRAFT_347317</name>
</gene>
<feature type="chain" id="PRO_5032344357" evidence="2">
    <location>
        <begin position="23"/>
        <end position="326"/>
    </location>
</feature>
<name>A0A835ZE51_9STRA</name>
<dbReference type="EMBL" id="JAFCMP010000002">
    <property type="protein sequence ID" value="KAG5192797.1"/>
    <property type="molecule type" value="Genomic_DNA"/>
</dbReference>
<feature type="compositionally biased region" description="Low complexity" evidence="1">
    <location>
        <begin position="159"/>
        <end position="175"/>
    </location>
</feature>
<keyword evidence="2" id="KW-0732">Signal</keyword>
<keyword evidence="4" id="KW-1185">Reference proteome</keyword>
<comment type="caution">
    <text evidence="3">The sequence shown here is derived from an EMBL/GenBank/DDBJ whole genome shotgun (WGS) entry which is preliminary data.</text>
</comment>
<reference evidence="3" key="1">
    <citation type="submission" date="2021-02" db="EMBL/GenBank/DDBJ databases">
        <title>First Annotated Genome of the Yellow-green Alga Tribonema minus.</title>
        <authorList>
            <person name="Mahan K.M."/>
        </authorList>
    </citation>
    <scope>NUCLEOTIDE SEQUENCE</scope>
    <source>
        <strain evidence="3">UTEX B ZZ1240</strain>
    </source>
</reference>
<feature type="signal peptide" evidence="2">
    <location>
        <begin position="1"/>
        <end position="22"/>
    </location>
</feature>